<sequence>MSELQVDGLVKAYGPGAPVLDGLDLTVPGGALAAVLGPSGCGKTTLLRVVAGFLKADAGTVTVAGRLLGGPGVHLPPERRRIGIVPQEGALFPHLSVARNVAFGLGDLDRPARRARVGEMLDLVGLPGYGDRMPHELSGGQQQRVALARALAPRPHLVLLDEPFSALDSGLRGAVRAEVRAVLRESGATGLLVTHDQQEALSTADVVAVLREGRVAQCATPEDLYHRPADPWLASFVGDAVLVPGTAEGGAATTALGRVPLAAAPAGRREGLVLLRPEQLRLVEPGGAGAEGVVTDVRFFGHDALVTVAVDGLDRPVDVRAPAPLRVEPGRRVGVHLTGEATLHPHGT</sequence>
<dbReference type="InterPro" id="IPR017871">
    <property type="entry name" value="ABC_transporter-like_CS"/>
</dbReference>
<dbReference type="Gene3D" id="3.40.50.300">
    <property type="entry name" value="P-loop containing nucleotide triphosphate hydrolases"/>
    <property type="match status" value="1"/>
</dbReference>
<dbReference type="RefSeq" id="WP_168437328.1">
    <property type="nucleotide sequence ID" value="NZ_JAAXOU010000012.1"/>
</dbReference>
<evidence type="ECO:0000256" key="4">
    <source>
        <dbReference type="ARBA" id="ARBA00066388"/>
    </source>
</evidence>
<evidence type="ECO:0000259" key="5">
    <source>
        <dbReference type="PROSITE" id="PS50893"/>
    </source>
</evidence>
<dbReference type="Proteomes" id="UP000570003">
    <property type="component" value="Unassembled WGS sequence"/>
</dbReference>
<gene>
    <name evidence="6" type="ORF">HGA06_02375</name>
</gene>
<dbReference type="FunFam" id="3.40.50.300:FF:000425">
    <property type="entry name" value="Probable ABC transporter, ATP-binding subunit"/>
    <property type="match status" value="1"/>
</dbReference>
<protein>
    <recommendedName>
        <fullName evidence="4">ABC-type quaternary amine transporter</fullName>
        <ecNumber evidence="4">7.6.2.9</ecNumber>
    </recommendedName>
</protein>
<evidence type="ECO:0000256" key="3">
    <source>
        <dbReference type="ARBA" id="ARBA00022840"/>
    </source>
</evidence>
<dbReference type="SMART" id="SM00382">
    <property type="entry name" value="AAA"/>
    <property type="match status" value="1"/>
</dbReference>
<dbReference type="InterPro" id="IPR050093">
    <property type="entry name" value="ABC_SmlMolc_Importer"/>
</dbReference>
<dbReference type="EMBL" id="JAAXOU010000012">
    <property type="protein sequence ID" value="NKY13051.1"/>
    <property type="molecule type" value="Genomic_DNA"/>
</dbReference>
<dbReference type="InterPro" id="IPR003439">
    <property type="entry name" value="ABC_transporter-like_ATP-bd"/>
</dbReference>
<dbReference type="SUPFAM" id="SSF50331">
    <property type="entry name" value="MOP-like"/>
    <property type="match status" value="1"/>
</dbReference>
<dbReference type="InterPro" id="IPR008995">
    <property type="entry name" value="Mo/tungstate-bd_C_term_dom"/>
</dbReference>
<dbReference type="PROSITE" id="PS00211">
    <property type="entry name" value="ABC_TRANSPORTER_1"/>
    <property type="match status" value="1"/>
</dbReference>
<name>A0AA44DA96_STRE0</name>
<dbReference type="GO" id="GO:0005524">
    <property type="term" value="F:ATP binding"/>
    <property type="evidence" value="ECO:0007669"/>
    <property type="project" value="UniProtKB-KW"/>
</dbReference>
<dbReference type="GO" id="GO:0043190">
    <property type="term" value="C:ATP-binding cassette (ABC) transporter complex"/>
    <property type="evidence" value="ECO:0007669"/>
    <property type="project" value="InterPro"/>
</dbReference>
<dbReference type="PANTHER" id="PTHR42781:SF4">
    <property type="entry name" value="SPERMIDINE_PUTRESCINE IMPORT ATP-BINDING PROTEIN POTA"/>
    <property type="match status" value="1"/>
</dbReference>
<dbReference type="GO" id="GO:0016887">
    <property type="term" value="F:ATP hydrolysis activity"/>
    <property type="evidence" value="ECO:0007669"/>
    <property type="project" value="InterPro"/>
</dbReference>
<dbReference type="PROSITE" id="PS50893">
    <property type="entry name" value="ABC_TRANSPORTER_2"/>
    <property type="match status" value="1"/>
</dbReference>
<evidence type="ECO:0000313" key="7">
    <source>
        <dbReference type="Proteomes" id="UP000570003"/>
    </source>
</evidence>
<dbReference type="InterPro" id="IPR013611">
    <property type="entry name" value="Transp-assoc_OB_typ2"/>
</dbReference>
<feature type="domain" description="ABC transporter" evidence="5">
    <location>
        <begin position="4"/>
        <end position="237"/>
    </location>
</feature>
<comment type="caution">
    <text evidence="6">The sequence shown here is derived from an EMBL/GenBank/DDBJ whole genome shotgun (WGS) entry which is preliminary data.</text>
</comment>
<reference evidence="6 7" key="1">
    <citation type="submission" date="2020-04" db="EMBL/GenBank/DDBJ databases">
        <title>MicrobeNet Type strains.</title>
        <authorList>
            <person name="Nicholson A.C."/>
        </authorList>
    </citation>
    <scope>NUCLEOTIDE SEQUENCE [LARGE SCALE GENOMIC DNA]</scope>
    <source>
        <strain evidence="6 7">DSM 40738</strain>
    </source>
</reference>
<organism evidence="6 7">
    <name type="scientific">Streptomyces somaliensis (strain ATCC 33201 / DSM 40738 / JCM 12659 / KCTC 9044 / NCTC 11332 / NRRL B-12077 / IP 733)</name>
    <dbReference type="NCBI Taxonomy" id="1134445"/>
    <lineage>
        <taxon>Bacteria</taxon>
        <taxon>Bacillati</taxon>
        <taxon>Actinomycetota</taxon>
        <taxon>Actinomycetes</taxon>
        <taxon>Kitasatosporales</taxon>
        <taxon>Streptomycetaceae</taxon>
        <taxon>Streptomyces</taxon>
    </lineage>
</organism>
<accession>A0AA44DA96</accession>
<evidence type="ECO:0000313" key="6">
    <source>
        <dbReference type="EMBL" id="NKY13051.1"/>
    </source>
</evidence>
<keyword evidence="1" id="KW-0813">Transport</keyword>
<dbReference type="SUPFAM" id="SSF52540">
    <property type="entry name" value="P-loop containing nucleoside triphosphate hydrolases"/>
    <property type="match status" value="1"/>
</dbReference>
<evidence type="ECO:0000256" key="1">
    <source>
        <dbReference type="ARBA" id="ARBA00022448"/>
    </source>
</evidence>
<dbReference type="Pfam" id="PF08402">
    <property type="entry name" value="TOBE_2"/>
    <property type="match status" value="1"/>
</dbReference>
<dbReference type="GO" id="GO:0015418">
    <property type="term" value="F:ABC-type quaternary ammonium compound transporting activity"/>
    <property type="evidence" value="ECO:0007669"/>
    <property type="project" value="UniProtKB-EC"/>
</dbReference>
<evidence type="ECO:0000256" key="2">
    <source>
        <dbReference type="ARBA" id="ARBA00022741"/>
    </source>
</evidence>
<keyword evidence="2" id="KW-0547">Nucleotide-binding</keyword>
<dbReference type="PANTHER" id="PTHR42781">
    <property type="entry name" value="SPERMIDINE/PUTRESCINE IMPORT ATP-BINDING PROTEIN POTA"/>
    <property type="match status" value="1"/>
</dbReference>
<keyword evidence="7" id="KW-1185">Reference proteome</keyword>
<dbReference type="Pfam" id="PF00005">
    <property type="entry name" value="ABC_tran"/>
    <property type="match status" value="1"/>
</dbReference>
<dbReference type="AlphaFoldDB" id="A0AA44DA96"/>
<dbReference type="InterPro" id="IPR027417">
    <property type="entry name" value="P-loop_NTPase"/>
</dbReference>
<dbReference type="EC" id="7.6.2.9" evidence="4"/>
<proteinExistence type="predicted"/>
<keyword evidence="3 6" id="KW-0067">ATP-binding</keyword>
<dbReference type="InterPro" id="IPR003593">
    <property type="entry name" value="AAA+_ATPase"/>
</dbReference>